<dbReference type="EMBL" id="HBIZ01055770">
    <property type="protein sequence ID" value="CAE0782843.1"/>
    <property type="molecule type" value="Transcribed_RNA"/>
</dbReference>
<name>A0A7S4C091_CHRCT</name>
<gene>
    <name evidence="1" type="ORF">PCAR00345_LOCUS35546</name>
</gene>
<reference evidence="1" key="1">
    <citation type="submission" date="2021-01" db="EMBL/GenBank/DDBJ databases">
        <authorList>
            <person name="Corre E."/>
            <person name="Pelletier E."/>
            <person name="Niang G."/>
            <person name="Scheremetjew M."/>
            <person name="Finn R."/>
            <person name="Kale V."/>
            <person name="Holt S."/>
            <person name="Cochrane G."/>
            <person name="Meng A."/>
            <person name="Brown T."/>
            <person name="Cohen L."/>
        </authorList>
    </citation>
    <scope>NUCLEOTIDE SEQUENCE</scope>
    <source>
        <strain evidence="1">CCMP645</strain>
    </source>
</reference>
<dbReference type="AlphaFoldDB" id="A0A7S4C091"/>
<protein>
    <submittedName>
        <fullName evidence="1">Uncharacterized protein</fullName>
    </submittedName>
</protein>
<proteinExistence type="predicted"/>
<accession>A0A7S4C091</accession>
<sequence length="493" mass="55458">MEGAAFCRQDLPPARQKIRKEYMEVHAACDFKTLSYADSYWGGAGAGKPSVPLYMYTPGKPGSNFLTGEEFKAGSLPHVPESKLEHCEQLSPSTGASWKLERFGPLVGEGQYDWHRFGWKDIGQFGAELAKGDAWVTAFYFGPTTMEGEPLGVPPVHIHHMHVSTSQTHPVSESMILSNNFWGTPNEEGVVAVEFDTHGDRQCQYGKGGTDCLFRELPTGYGMKLLQAMDVFGDLNDVRPAGSPKLFFSVAFGFKWTTAPQRPVGRLIAAAGTTRVHDNYLMTFDPSTPVMTEYMMFDEMVFPVNATIVYPFFHSHHKFTTHMWWFSATAEQLGLKKAPFASLQPHDHLNKDGFVSAVNLTSLGMSMADASNYIMENLEREQDACLAKRCRKGPQLRCMLNLDRWDKLPNGDVQERFHSPRCDQWDMDAFEIITIVSFHRPFDKLEHKVDFYQHDVFYAYYTAKEPGQPIPHAVVPLPVADGMGVINQFTPVQ</sequence>
<dbReference type="InterPro" id="IPR019825">
    <property type="entry name" value="Lectin_legB_Mn/Ca_BS"/>
</dbReference>
<dbReference type="PROSITE" id="PS00307">
    <property type="entry name" value="LECTIN_LEGUME_BETA"/>
    <property type="match status" value="1"/>
</dbReference>
<organism evidence="1">
    <name type="scientific">Chrysotila carterae</name>
    <name type="common">Marine alga</name>
    <name type="synonym">Syracosphaera carterae</name>
    <dbReference type="NCBI Taxonomy" id="13221"/>
    <lineage>
        <taxon>Eukaryota</taxon>
        <taxon>Haptista</taxon>
        <taxon>Haptophyta</taxon>
        <taxon>Prymnesiophyceae</taxon>
        <taxon>Isochrysidales</taxon>
        <taxon>Isochrysidaceae</taxon>
        <taxon>Chrysotila</taxon>
    </lineage>
</organism>
<evidence type="ECO:0000313" key="1">
    <source>
        <dbReference type="EMBL" id="CAE0782843.1"/>
    </source>
</evidence>